<feature type="binding site" evidence="10">
    <location>
        <begin position="1091"/>
        <end position="1098"/>
    </location>
    <ligand>
        <name>ATP</name>
        <dbReference type="ChEBI" id="CHEBI:30616"/>
    </ligand>
</feature>
<organism evidence="13 14">
    <name type="scientific">Hibiscus sabdariffa</name>
    <name type="common">roselle</name>
    <dbReference type="NCBI Taxonomy" id="183260"/>
    <lineage>
        <taxon>Eukaryota</taxon>
        <taxon>Viridiplantae</taxon>
        <taxon>Streptophyta</taxon>
        <taxon>Embryophyta</taxon>
        <taxon>Tracheophyta</taxon>
        <taxon>Spermatophyta</taxon>
        <taxon>Magnoliopsida</taxon>
        <taxon>eudicotyledons</taxon>
        <taxon>Gunneridae</taxon>
        <taxon>Pentapetalae</taxon>
        <taxon>rosids</taxon>
        <taxon>malvids</taxon>
        <taxon>Malvales</taxon>
        <taxon>Malvaceae</taxon>
        <taxon>Malvoideae</taxon>
        <taxon>Hibiscus</taxon>
    </lineage>
</organism>
<dbReference type="InterPro" id="IPR047241">
    <property type="entry name" value="KIF11-like_kin_motor_dom"/>
</dbReference>
<dbReference type="Proteomes" id="UP001472677">
    <property type="component" value="Unassembled WGS sequence"/>
</dbReference>
<dbReference type="InterPro" id="IPR036961">
    <property type="entry name" value="Kinesin_motor_dom_sf"/>
</dbReference>
<dbReference type="Pfam" id="PF00225">
    <property type="entry name" value="Kinesin"/>
    <property type="match status" value="2"/>
</dbReference>
<comment type="caution">
    <text evidence="13">The sequence shown here is derived from an EMBL/GenBank/DDBJ whole genome shotgun (WGS) entry which is preliminary data.</text>
</comment>
<feature type="coiled-coil region" evidence="11">
    <location>
        <begin position="1412"/>
        <end position="1467"/>
    </location>
</feature>
<dbReference type="InterPro" id="IPR019821">
    <property type="entry name" value="Kinesin_motor_CS"/>
</dbReference>
<evidence type="ECO:0000313" key="14">
    <source>
        <dbReference type="Proteomes" id="UP001472677"/>
    </source>
</evidence>
<protein>
    <recommendedName>
        <fullName evidence="12">Kinesin motor domain-containing protein</fullName>
    </recommendedName>
</protein>
<comment type="similarity">
    <text evidence="8">Belongs to the TRAFAC class myosin-kinesin ATPase superfamily. Kinesin family. KIN-5/BimC subfamily.</text>
</comment>
<feature type="coiled-coil region" evidence="11">
    <location>
        <begin position="440"/>
        <end position="495"/>
    </location>
</feature>
<keyword evidence="4 10" id="KW-0547">Nucleotide-binding</keyword>
<evidence type="ECO:0000256" key="1">
    <source>
        <dbReference type="ARBA" id="ARBA00004186"/>
    </source>
</evidence>
<dbReference type="InterPro" id="IPR047149">
    <property type="entry name" value="KIF11-like"/>
</dbReference>
<comment type="function">
    <text evidence="9">Responsible for microtubule translocation. May be important for the organization of phragmoplast-specific arrays of microtubules. Plays an essential role in stabilizing the mitotic spindle. Required during mitotic cytokinesis.</text>
</comment>
<keyword evidence="14" id="KW-1185">Reference proteome</keyword>
<evidence type="ECO:0000256" key="4">
    <source>
        <dbReference type="ARBA" id="ARBA00022741"/>
    </source>
</evidence>
<feature type="domain" description="Kinesin motor" evidence="12">
    <location>
        <begin position="1005"/>
        <end position="1352"/>
    </location>
</feature>
<evidence type="ECO:0000313" key="13">
    <source>
        <dbReference type="EMBL" id="KAK8500023.1"/>
    </source>
</evidence>
<evidence type="ECO:0000256" key="5">
    <source>
        <dbReference type="ARBA" id="ARBA00022840"/>
    </source>
</evidence>
<gene>
    <name evidence="13" type="ORF">V6N12_037884</name>
</gene>
<keyword evidence="6 10" id="KW-0505">Motor protein</keyword>
<dbReference type="PANTHER" id="PTHR47970">
    <property type="entry name" value="KINESIN-LIKE PROTEIN KIF11"/>
    <property type="match status" value="1"/>
</dbReference>
<dbReference type="CDD" id="cd01364">
    <property type="entry name" value="KISc_BimC_Eg5"/>
    <property type="match status" value="2"/>
</dbReference>
<evidence type="ECO:0000256" key="2">
    <source>
        <dbReference type="ARBA" id="ARBA00022490"/>
    </source>
</evidence>
<evidence type="ECO:0000256" key="7">
    <source>
        <dbReference type="ARBA" id="ARBA00023212"/>
    </source>
</evidence>
<keyword evidence="11" id="KW-0175">Coiled coil</keyword>
<keyword evidence="7" id="KW-0206">Cytoskeleton</keyword>
<dbReference type="Gene3D" id="3.40.850.10">
    <property type="entry name" value="Kinesin motor domain"/>
    <property type="match status" value="2"/>
</dbReference>
<dbReference type="InterPro" id="IPR001752">
    <property type="entry name" value="Kinesin_motor_dom"/>
</dbReference>
<evidence type="ECO:0000259" key="12">
    <source>
        <dbReference type="PROSITE" id="PS50067"/>
    </source>
</evidence>
<evidence type="ECO:0000256" key="10">
    <source>
        <dbReference type="PROSITE-ProRule" id="PRU00283"/>
    </source>
</evidence>
<evidence type="ECO:0000256" key="9">
    <source>
        <dbReference type="ARBA" id="ARBA00046159"/>
    </source>
</evidence>
<sequence>MAGRHEKERGVNVQVLLRCRPFSDEELRGNAPQVVKCNEYQREVAVSQNIAGKHFDRVFTFDKVFGPSARQKDLYDQAVIPIVNEVLEGFNCTIFAYGQTGTGKTYTMEGECKRAKTSPTRELPAGAGVIPRAVKQIFDTLEGQNAEYSVKVTFLELYNEEITDLLAPEEITKVVLEEKQKKQLPLMEDGKGGVLVRGLEEEIVTSASEIFTLLERGSAKRRTAETLLNKQSSRSHSLFTITIHIKEATPEGEELIKCGKLNLVDLAGSENISRSGAREGRAREAGEINKSLLTLGRVITALVEHLGHIPYRDSKLTRLLRDSLGGRTKTCIIATVSPAVHCLEETLSTLDYAHRAKNIKNKPEVNQKMMKSTLIKDLYGEIERLKSEVYAAREKNGVYIPKERYFQEESERKVCSLVHTFPLDLGCMFMPVAEAMAEQIEQMGVLLETHQKQHQELQDKYVAQVRQCSDLSGKLEMTEHNLNETVKLLANSEEELKKCHYVLKENEFIICEQKKAENALAHQACVLRSDLEKALKDNASLFLKIGREDKLNSDNRVVVNNFQSELEQQIGSLCNLVASSVSHQNEHLQSVEKLCCSFTNIHDKAILKMKKKVTAARALHVSHMEAVQNVVRLHQASSNAALDEISTLASSHAHSIEEFLSSEACKVASMFDDLQGSLATHQDEMAVFAKELRQRFHVSIEQTKDISDYTSEILDKLSEESVRVRNHAVQADEVQMKRIASFQKAYEEESKYEAEKLIADMTNLVYSHVRWQKELVDARLVDIKETAVANKTFLDGHVSSMEGITTDAKRKWQAFTMQVDNDAKDTADYSAAKHCRIEELLQHCVSTADSAFKHYKGTQHSVNAKSSKHASDMVSLIRKVSDANEQHDAEINSARIRAEQDDLKNTNDTLQYIDRMSEEEQGITRGIVDSIKAHSESLETFQDDHSSQASSIKQRTEETFQQRYTQTWSNAAQRTLEESKIGSCDSPSLRRLKMSGRHEKEKGVNVQVLLRCRPFSEDELRNNAPQVVKCNEYQREVSVSQNIAGKQFDRVFTFDKVFGPSAQQKDLYEQAVVPIVNEVLEGFNCTIFAYGQTGTGKTYTMEGECKRAKTGPNGELPAEAGVIPRAVQQIFDTLEGQNDEYSVKVTFLELYNEEITDLLAPEEISKVSLEEKQKKQLPLMEDGKGGVLVRGLEEEIVTSASEIFSLLERGSAKRRTAETLLNKQSSRSHSLFSITIHIKEATPEGEELIKCGKLNLVDLAGSENISRSGARDGRAREAGEINKSLLTLGRVINALVEHLGHIPYRDSKLTRLLRDSLGGRTKTCIIATVSPAVHCLEETLSTLDYAHRAKNIKNKPEVNQKMMKSTLIKDLYGEIERLKSEVYAAREKNGVYIPKERYYQEESERKAMAEQIEQMGVLQETHQKQLQELQDKYVAQVRQCSDLSGKLEMTEKNFNETVKLLANSEEELKKCHYVLKEKEFIICEQKKAETALAHQANVLRSDLEKALKDNASLFLKIGREDKLNSDNRVVVNNFQAELAQQIGSLCNLVASSVSQQNEHLQSVEKLCFSFTDIHDNAILEMKKKVTAARALHVSHMEAVQNVVRLHRASSNAALDEISTLASSNAHSIEEFLSSEASKAASMFDDLQGSLATHRGEMAVFAKELRQGFNVSIDQTKDIADYTSEILDKLSNESVRVRNHAVQADEVQMKNIVSFQKAYEEQSKSDAEKLIADMTNLVYNHVRRQKELVDARLVDIKESAVVNKTFLDGHVSSMEGITTDAKRKWQAFALQAENDAKDTADFSAAKHCRIEELLQHCMSSAESAYKHYKSTQENVNEMGSKHVSDMVSLIRNATDANQQHDAEIDNARDASEKDALKNTDDTLLYIDGKSLFF</sequence>
<comment type="subcellular location">
    <subcellularLocation>
        <location evidence="1">Cytoplasm</location>
        <location evidence="1">Cytoskeleton</location>
        <location evidence="1">Spindle</location>
    </subcellularLocation>
</comment>
<evidence type="ECO:0000256" key="6">
    <source>
        <dbReference type="ARBA" id="ARBA00023175"/>
    </source>
</evidence>
<accession>A0ABR2B013</accession>
<evidence type="ECO:0000256" key="3">
    <source>
        <dbReference type="ARBA" id="ARBA00022701"/>
    </source>
</evidence>
<reference evidence="13 14" key="1">
    <citation type="journal article" date="2024" name="G3 (Bethesda)">
        <title>Genome assembly of Hibiscus sabdariffa L. provides insights into metabolisms of medicinal natural products.</title>
        <authorList>
            <person name="Kim T."/>
        </authorList>
    </citation>
    <scope>NUCLEOTIDE SEQUENCE [LARGE SCALE GENOMIC DNA]</scope>
    <source>
        <strain evidence="13">TK-2024</strain>
        <tissue evidence="13">Old leaves</tissue>
    </source>
</reference>
<name>A0ABR2B013_9ROSI</name>
<dbReference type="EMBL" id="JBBPBM010000224">
    <property type="protein sequence ID" value="KAK8500023.1"/>
    <property type="molecule type" value="Genomic_DNA"/>
</dbReference>
<dbReference type="InterPro" id="IPR027417">
    <property type="entry name" value="P-loop_NTPase"/>
</dbReference>
<keyword evidence="3" id="KW-0493">Microtubule</keyword>
<dbReference type="SMART" id="SM00129">
    <property type="entry name" value="KISc"/>
    <property type="match status" value="2"/>
</dbReference>
<dbReference type="PRINTS" id="PR00380">
    <property type="entry name" value="KINESINHEAVY"/>
</dbReference>
<proteinExistence type="inferred from homology"/>
<feature type="domain" description="Kinesin motor" evidence="12">
    <location>
        <begin position="12"/>
        <end position="359"/>
    </location>
</feature>
<keyword evidence="2" id="KW-0963">Cytoplasm</keyword>
<evidence type="ECO:0000256" key="11">
    <source>
        <dbReference type="SAM" id="Coils"/>
    </source>
</evidence>
<keyword evidence="5 10" id="KW-0067">ATP-binding</keyword>
<feature type="binding site" evidence="10">
    <location>
        <begin position="98"/>
        <end position="105"/>
    </location>
    <ligand>
        <name>ATP</name>
        <dbReference type="ChEBI" id="CHEBI:30616"/>
    </ligand>
</feature>
<dbReference type="PROSITE" id="PS50067">
    <property type="entry name" value="KINESIN_MOTOR_2"/>
    <property type="match status" value="2"/>
</dbReference>
<evidence type="ECO:0000256" key="8">
    <source>
        <dbReference type="ARBA" id="ARBA00034704"/>
    </source>
</evidence>
<dbReference type="PANTHER" id="PTHR47970:SF12">
    <property type="entry name" value="KINESIN FAMILY MEMBER 11"/>
    <property type="match status" value="1"/>
</dbReference>
<dbReference type="SUPFAM" id="SSF52540">
    <property type="entry name" value="P-loop containing nucleoside triphosphate hydrolases"/>
    <property type="match status" value="2"/>
</dbReference>
<dbReference type="PROSITE" id="PS00411">
    <property type="entry name" value="KINESIN_MOTOR_1"/>
    <property type="match status" value="2"/>
</dbReference>